<keyword evidence="1" id="KW-0812">Transmembrane</keyword>
<dbReference type="Proteomes" id="UP001214441">
    <property type="component" value="Unassembled WGS sequence"/>
</dbReference>
<evidence type="ECO:0000256" key="1">
    <source>
        <dbReference type="SAM" id="Phobius"/>
    </source>
</evidence>
<protein>
    <submittedName>
        <fullName evidence="2">Uncharacterized protein</fullName>
    </submittedName>
</protein>
<dbReference type="RefSeq" id="WP_280842773.1">
    <property type="nucleotide sequence ID" value="NZ_JANCPR020000002.1"/>
</dbReference>
<organism evidence="2 3">
    <name type="scientific">Streptomyces iconiensis</name>
    <dbReference type="NCBI Taxonomy" id="1384038"/>
    <lineage>
        <taxon>Bacteria</taxon>
        <taxon>Bacillati</taxon>
        <taxon>Actinomycetota</taxon>
        <taxon>Actinomycetes</taxon>
        <taxon>Kitasatosporales</taxon>
        <taxon>Streptomycetaceae</taxon>
        <taxon>Streptomyces</taxon>
    </lineage>
</organism>
<comment type="caution">
    <text evidence="2">The sequence shown here is derived from an EMBL/GenBank/DDBJ whole genome shotgun (WGS) entry which is preliminary data.</text>
</comment>
<proteinExistence type="predicted"/>
<feature type="transmembrane region" description="Helical" evidence="1">
    <location>
        <begin position="72"/>
        <end position="91"/>
    </location>
</feature>
<evidence type="ECO:0000313" key="2">
    <source>
        <dbReference type="EMBL" id="MDJ1130744.1"/>
    </source>
</evidence>
<accession>A0ABT6ZNV9</accession>
<gene>
    <name evidence="2" type="ORF">NMN56_002025</name>
</gene>
<keyword evidence="3" id="KW-1185">Reference proteome</keyword>
<reference evidence="2 3" key="1">
    <citation type="submission" date="2023-05" db="EMBL/GenBank/DDBJ databases">
        <title>Streptantibioticus silvisoli sp. nov., acidotolerant actinomycetes 1 from pine litter.</title>
        <authorList>
            <person name="Swiecimska M."/>
            <person name="Golinska P."/>
            <person name="Sangal V."/>
            <person name="Wachnowicz B."/>
            <person name="Goodfellow M."/>
        </authorList>
    </citation>
    <scope>NUCLEOTIDE SEQUENCE [LARGE SCALE GENOMIC DNA]</scope>
    <source>
        <strain evidence="2 3">DSM 42109</strain>
    </source>
</reference>
<name>A0ABT6ZNV9_9ACTN</name>
<keyword evidence="1" id="KW-1133">Transmembrane helix</keyword>
<sequence>MENGTAKAGSVKNAGAKGGAAAKSAASDAAATAEETASSVGVTAKDKLVSAGSKAGTAATVGLTVVKERQKIVACAGGGLLVLLAGAFALGRRTAGPGRTGPLTRLTNGRI</sequence>
<keyword evidence="1" id="KW-0472">Membrane</keyword>
<dbReference type="EMBL" id="JANCPR020000002">
    <property type="protein sequence ID" value="MDJ1130744.1"/>
    <property type="molecule type" value="Genomic_DNA"/>
</dbReference>
<evidence type="ECO:0000313" key="3">
    <source>
        <dbReference type="Proteomes" id="UP001214441"/>
    </source>
</evidence>